<dbReference type="Proteomes" id="UP001054837">
    <property type="component" value="Unassembled WGS sequence"/>
</dbReference>
<dbReference type="EMBL" id="BPLQ01009436">
    <property type="protein sequence ID" value="GIY43976.1"/>
    <property type="molecule type" value="Genomic_DNA"/>
</dbReference>
<comment type="caution">
    <text evidence="1">The sequence shown here is derived from an EMBL/GenBank/DDBJ whole genome shotgun (WGS) entry which is preliminary data.</text>
</comment>
<proteinExistence type="predicted"/>
<organism evidence="1 2">
    <name type="scientific">Caerostris darwini</name>
    <dbReference type="NCBI Taxonomy" id="1538125"/>
    <lineage>
        <taxon>Eukaryota</taxon>
        <taxon>Metazoa</taxon>
        <taxon>Ecdysozoa</taxon>
        <taxon>Arthropoda</taxon>
        <taxon>Chelicerata</taxon>
        <taxon>Arachnida</taxon>
        <taxon>Araneae</taxon>
        <taxon>Araneomorphae</taxon>
        <taxon>Entelegynae</taxon>
        <taxon>Araneoidea</taxon>
        <taxon>Araneidae</taxon>
        <taxon>Caerostris</taxon>
    </lineage>
</organism>
<gene>
    <name evidence="1" type="ORF">CDAR_423041</name>
</gene>
<sequence length="196" mass="21776">MYLNGDSLVLKKSSRNTLDSNAHRKLSPIDQRLQSIACQQGWPTNTGVWSKRFSRGESILPPTAAPSKCLANRVVPTTATARVENRPIGARNVRYACQVCVIPLHPLPPIRGQAQEMLMNCSRLPSLQEKGVFLVRIPLDFLNLARFPPPPPPLVVFAWEGAGPFSLSVTLCSFLCITYRHEMCHDSVNSELQDID</sequence>
<evidence type="ECO:0000313" key="2">
    <source>
        <dbReference type="Proteomes" id="UP001054837"/>
    </source>
</evidence>
<evidence type="ECO:0000313" key="1">
    <source>
        <dbReference type="EMBL" id="GIY43976.1"/>
    </source>
</evidence>
<accession>A0AAV4TF02</accession>
<keyword evidence="2" id="KW-1185">Reference proteome</keyword>
<protein>
    <submittedName>
        <fullName evidence="1">Uncharacterized protein</fullName>
    </submittedName>
</protein>
<name>A0AAV4TF02_9ARAC</name>
<dbReference type="AlphaFoldDB" id="A0AAV4TF02"/>
<reference evidence="1 2" key="1">
    <citation type="submission" date="2021-06" db="EMBL/GenBank/DDBJ databases">
        <title>Caerostris darwini draft genome.</title>
        <authorList>
            <person name="Kono N."/>
            <person name="Arakawa K."/>
        </authorList>
    </citation>
    <scope>NUCLEOTIDE SEQUENCE [LARGE SCALE GENOMIC DNA]</scope>
</reference>